<dbReference type="OrthoDB" id="9806837at2"/>
<evidence type="ECO:0000313" key="3">
    <source>
        <dbReference type="EMBL" id="QFJ55015.1"/>
    </source>
</evidence>
<dbReference type="Proteomes" id="UP000327030">
    <property type="component" value="Chromosome 1"/>
</dbReference>
<dbReference type="AlphaFoldDB" id="A0A5P6VQQ3"/>
<dbReference type="SUPFAM" id="SSF53448">
    <property type="entry name" value="Nucleotide-diphospho-sugar transferases"/>
    <property type="match status" value="1"/>
</dbReference>
<dbReference type="Gene3D" id="3.90.550.10">
    <property type="entry name" value="Spore Coat Polysaccharide Biosynthesis Protein SpsA, Chain A"/>
    <property type="match status" value="1"/>
</dbReference>
<sequence>MTIAIVLAGGIGSRLGAEIPKAYVEVCGKPLIIYCLETLAESTFINGYQIVADDKWIPEIEEWIRKYELREKLTGFSKPGTNRQGSIYNGLMDLRGKLKDEDYVFVHDSARPLLTTKLVRESIDGMDGYDGVLPVLPMKDTVYMSKDGKQIDSLVNRAEIYAGQAPETFVYGKYLAANQCLVEAGEIETINGSSEVAVKAGMRMRLIPGDEMNFKITTMADLDRFEEILKG</sequence>
<dbReference type="InterPro" id="IPR034683">
    <property type="entry name" value="IspD/TarI"/>
</dbReference>
<organism evidence="3 4">
    <name type="scientific">Pseudobutyrivibrio xylanivorans</name>
    <dbReference type="NCBI Taxonomy" id="185007"/>
    <lineage>
        <taxon>Bacteria</taxon>
        <taxon>Bacillati</taxon>
        <taxon>Bacillota</taxon>
        <taxon>Clostridia</taxon>
        <taxon>Lachnospirales</taxon>
        <taxon>Lachnospiraceae</taxon>
        <taxon>Pseudobutyrivibrio</taxon>
    </lineage>
</organism>
<evidence type="ECO:0000256" key="2">
    <source>
        <dbReference type="ARBA" id="ARBA00022695"/>
    </source>
</evidence>
<gene>
    <name evidence="3" type="ORF">FXF36_09145</name>
</gene>
<evidence type="ECO:0000256" key="1">
    <source>
        <dbReference type="ARBA" id="ARBA00022679"/>
    </source>
</evidence>
<dbReference type="EMBL" id="CP043028">
    <property type="protein sequence ID" value="QFJ55015.1"/>
    <property type="molecule type" value="Genomic_DNA"/>
</dbReference>
<dbReference type="InterPro" id="IPR050088">
    <property type="entry name" value="IspD/TarI_cytidylyltransf_bact"/>
</dbReference>
<keyword evidence="1" id="KW-0808">Transferase</keyword>
<keyword evidence="2 3" id="KW-0548">Nucleotidyltransferase</keyword>
<dbReference type="KEGG" id="pxv:FXF36_09145"/>
<dbReference type="Pfam" id="PF01128">
    <property type="entry name" value="IspD"/>
    <property type="match status" value="1"/>
</dbReference>
<dbReference type="PANTHER" id="PTHR32125:SF8">
    <property type="entry name" value="RIBITOL-5-PHOSPHATE CYTIDYLYLTRANSFERASE"/>
    <property type="match status" value="1"/>
</dbReference>
<dbReference type="RefSeq" id="WP_151623466.1">
    <property type="nucleotide sequence ID" value="NZ_CP043028.1"/>
</dbReference>
<dbReference type="GO" id="GO:0050518">
    <property type="term" value="F:2-C-methyl-D-erythritol 4-phosphate cytidylyltransferase activity"/>
    <property type="evidence" value="ECO:0007669"/>
    <property type="project" value="TreeGrafter"/>
</dbReference>
<dbReference type="PANTHER" id="PTHR32125">
    <property type="entry name" value="2-C-METHYL-D-ERYTHRITOL 4-PHOSPHATE CYTIDYLYLTRANSFERASE, CHLOROPLASTIC"/>
    <property type="match status" value="1"/>
</dbReference>
<protein>
    <submittedName>
        <fullName evidence="3">2-C-methyl-D-erythritol 4-phosphate cytidylyltransferase</fullName>
    </submittedName>
</protein>
<reference evidence="4" key="1">
    <citation type="submission" date="2019-08" db="EMBL/GenBank/DDBJ databases">
        <title>Complete Genome Sequence of the Polysaccharide-Degrading Rumen Bacterium Pseudobutyrivibrio xylanivorans MA3014.</title>
        <authorList>
            <person name="Palevich N."/>
            <person name="Maclean P.H."/>
            <person name="Kelly W.J."/>
            <person name="Leahy S.C."/>
            <person name="Rakonjac J."/>
            <person name="Attwood G.T."/>
        </authorList>
    </citation>
    <scope>NUCLEOTIDE SEQUENCE [LARGE SCALE GENOMIC DNA]</scope>
    <source>
        <strain evidence="4">MA3014</strain>
    </source>
</reference>
<name>A0A5P6VQQ3_PSEXY</name>
<dbReference type="CDD" id="cd02516">
    <property type="entry name" value="CDP-ME_synthetase"/>
    <property type="match status" value="1"/>
</dbReference>
<proteinExistence type="predicted"/>
<dbReference type="InterPro" id="IPR029044">
    <property type="entry name" value="Nucleotide-diphossugar_trans"/>
</dbReference>
<evidence type="ECO:0000313" key="4">
    <source>
        <dbReference type="Proteomes" id="UP000327030"/>
    </source>
</evidence>
<accession>A0A5P6VQQ3</accession>